<dbReference type="Pfam" id="PF00128">
    <property type="entry name" value="Alpha-amylase"/>
    <property type="match status" value="1"/>
</dbReference>
<accession>A0A6V7R722</accession>
<comment type="caution">
    <text evidence="3">The sequence shown here is derived from an EMBL/GenBank/DDBJ whole genome shotgun (WGS) entry which is preliminary data.</text>
</comment>
<organism evidence="3 4">
    <name type="scientific">Phocicoccus pinnipedialis</name>
    <dbReference type="NCBI Taxonomy" id="110845"/>
    <lineage>
        <taxon>Bacteria</taxon>
        <taxon>Bacillati</taxon>
        <taxon>Bacillota</taxon>
        <taxon>Bacilli</taxon>
        <taxon>Bacillales</taxon>
        <taxon>Salinicoccaceae</taxon>
        <taxon>Phocicoccus</taxon>
    </lineage>
</organism>
<dbReference type="Gene3D" id="3.20.20.80">
    <property type="entry name" value="Glycosidases"/>
    <property type="match status" value="1"/>
</dbReference>
<dbReference type="RefSeq" id="WP_186076818.1">
    <property type="nucleotide sequence ID" value="NZ_CAJEWB010000006.1"/>
</dbReference>
<dbReference type="Pfam" id="PF22026">
    <property type="entry name" value="Alpha-amylase_C_2"/>
    <property type="match status" value="1"/>
</dbReference>
<evidence type="ECO:0000313" key="4">
    <source>
        <dbReference type="Proteomes" id="UP000588186"/>
    </source>
</evidence>
<evidence type="ECO:0000259" key="2">
    <source>
        <dbReference type="SMART" id="SM00642"/>
    </source>
</evidence>
<evidence type="ECO:0000256" key="1">
    <source>
        <dbReference type="SAM" id="Phobius"/>
    </source>
</evidence>
<keyword evidence="1" id="KW-0472">Membrane</keyword>
<dbReference type="CDD" id="cd00551">
    <property type="entry name" value="AmyAc_family"/>
    <property type="match status" value="1"/>
</dbReference>
<dbReference type="EMBL" id="CAJEWB010000006">
    <property type="protein sequence ID" value="CAD2073257.1"/>
    <property type="molecule type" value="Genomic_DNA"/>
</dbReference>
<evidence type="ECO:0000313" key="3">
    <source>
        <dbReference type="EMBL" id="CAD2073257.1"/>
    </source>
</evidence>
<sequence length="466" mass="53418">MKRTLLAFIFTLLIGGITTGSIDAKTENNRIYMIPVDRFLNNDKSNDVGVPSEENPYLSYGGDFKGIESQLDYIKEMGFDTLQLSPVFEMEESDYLGYAVNNYDEIATRYGGSDEFKQLIETIHENDMKVIVDFPTTATKDFKSLKSPEMTKPMESYYAHIERDFIDLTHSKNQKKYFEIVTEFLKHYDVDGISMYVVQSGLNREKFLPKDVTAYAINLSGGEISGFDYVTDENVRKAVTNGFSSVDKDILEYPTDNTILLADHWFSERFTSESTQHNMFPGTRIKQLFAYLNGYPGPIMFNYGTEVAQNGDEFPKIHPQMDFWTDKEVVDYIKEIVGVMDRHESMFISDIETIKNESGQYVLKYSTNDVDYIYNINNTSKTQKVYMGTDIVPENKELSGLLIGDVVRPHGDEYIAVTDREETELYAIIEPAGFNHWYLISSFIVFGGFAVFILLVARRSKRKQTS</sequence>
<dbReference type="InterPro" id="IPR006047">
    <property type="entry name" value="GH13_cat_dom"/>
</dbReference>
<gene>
    <name evidence="3" type="ORF">JEOPIN946_00641</name>
</gene>
<protein>
    <submittedName>
        <fullName evidence="3">Beta/alpha-amylase</fullName>
    </submittedName>
</protein>
<dbReference type="SMART" id="SM00642">
    <property type="entry name" value="Aamy"/>
    <property type="match status" value="1"/>
</dbReference>
<dbReference type="GO" id="GO:0005975">
    <property type="term" value="P:carbohydrate metabolic process"/>
    <property type="evidence" value="ECO:0007669"/>
    <property type="project" value="InterPro"/>
</dbReference>
<reference evidence="3 4" key="1">
    <citation type="submission" date="2020-07" db="EMBL/GenBank/DDBJ databases">
        <authorList>
            <person name="Criscuolo A."/>
        </authorList>
    </citation>
    <scope>NUCLEOTIDE SEQUENCE [LARGE SCALE GENOMIC DNA]</scope>
    <source>
        <strain evidence="3">CIP107946</strain>
    </source>
</reference>
<dbReference type="AlphaFoldDB" id="A0A6V7R722"/>
<dbReference type="Gene3D" id="2.60.40.1180">
    <property type="entry name" value="Golgi alpha-mannosidase II"/>
    <property type="match status" value="1"/>
</dbReference>
<keyword evidence="1" id="KW-0812">Transmembrane</keyword>
<dbReference type="PANTHER" id="PTHR10357">
    <property type="entry name" value="ALPHA-AMYLASE FAMILY MEMBER"/>
    <property type="match status" value="1"/>
</dbReference>
<feature type="transmembrane region" description="Helical" evidence="1">
    <location>
        <begin position="437"/>
        <end position="457"/>
    </location>
</feature>
<feature type="domain" description="Glycosyl hydrolase family 13 catalytic" evidence="2">
    <location>
        <begin position="33"/>
        <end position="340"/>
    </location>
</feature>
<dbReference type="InterPro" id="IPR017853">
    <property type="entry name" value="GH"/>
</dbReference>
<dbReference type="InterPro" id="IPR013780">
    <property type="entry name" value="Glyco_hydro_b"/>
</dbReference>
<keyword evidence="1" id="KW-1133">Transmembrane helix</keyword>
<name>A0A6V7R722_9BACL</name>
<keyword evidence="4" id="KW-1185">Reference proteome</keyword>
<dbReference type="SUPFAM" id="SSF51445">
    <property type="entry name" value="(Trans)glycosidases"/>
    <property type="match status" value="1"/>
</dbReference>
<dbReference type="InterPro" id="IPR054174">
    <property type="entry name" value="Alpha-amylase-like_C"/>
</dbReference>
<dbReference type="Proteomes" id="UP000588186">
    <property type="component" value="Unassembled WGS sequence"/>
</dbReference>
<proteinExistence type="predicted"/>